<keyword evidence="3" id="KW-1003">Cell membrane</keyword>
<keyword evidence="5 7" id="KW-1133">Transmembrane helix</keyword>
<evidence type="ECO:0000256" key="1">
    <source>
        <dbReference type="ARBA" id="ARBA00004651"/>
    </source>
</evidence>
<feature type="transmembrane region" description="Helical" evidence="7">
    <location>
        <begin position="137"/>
        <end position="164"/>
    </location>
</feature>
<keyword evidence="2" id="KW-0813">Transport</keyword>
<dbReference type="InterPro" id="IPR036259">
    <property type="entry name" value="MFS_trans_sf"/>
</dbReference>
<dbReference type="InterPro" id="IPR011701">
    <property type="entry name" value="MFS"/>
</dbReference>
<feature type="transmembrane region" description="Helical" evidence="7">
    <location>
        <begin position="170"/>
        <end position="190"/>
    </location>
</feature>
<keyword evidence="6 7" id="KW-0472">Membrane</keyword>
<evidence type="ECO:0000256" key="5">
    <source>
        <dbReference type="ARBA" id="ARBA00022989"/>
    </source>
</evidence>
<keyword evidence="10" id="KW-1185">Reference proteome</keyword>
<dbReference type="AlphaFoldDB" id="A0A1M4N1R3"/>
<feature type="transmembrane region" description="Helical" evidence="7">
    <location>
        <begin position="78"/>
        <end position="104"/>
    </location>
</feature>
<evidence type="ECO:0000256" key="2">
    <source>
        <dbReference type="ARBA" id="ARBA00022448"/>
    </source>
</evidence>
<proteinExistence type="predicted"/>
<feature type="transmembrane region" description="Helical" evidence="7">
    <location>
        <begin position="45"/>
        <end position="66"/>
    </location>
</feature>
<dbReference type="RefSeq" id="WP_072707501.1">
    <property type="nucleotide sequence ID" value="NZ_FMJB01000057.1"/>
</dbReference>
<accession>A0A1M4N1R3</accession>
<organism evidence="9 10">
    <name type="scientific">Donghicola eburneus</name>
    <dbReference type="NCBI Taxonomy" id="393278"/>
    <lineage>
        <taxon>Bacteria</taxon>
        <taxon>Pseudomonadati</taxon>
        <taxon>Pseudomonadota</taxon>
        <taxon>Alphaproteobacteria</taxon>
        <taxon>Rhodobacterales</taxon>
        <taxon>Roseobacteraceae</taxon>
        <taxon>Donghicola</taxon>
    </lineage>
</organism>
<evidence type="ECO:0000256" key="6">
    <source>
        <dbReference type="ARBA" id="ARBA00023136"/>
    </source>
</evidence>
<dbReference type="GO" id="GO:0005886">
    <property type="term" value="C:plasma membrane"/>
    <property type="evidence" value="ECO:0007669"/>
    <property type="project" value="UniProtKB-SubCell"/>
</dbReference>
<dbReference type="EMBL" id="FMJB01000057">
    <property type="protein sequence ID" value="SCM68699.1"/>
    <property type="molecule type" value="Genomic_DNA"/>
</dbReference>
<dbReference type="Pfam" id="PF07690">
    <property type="entry name" value="MFS_1"/>
    <property type="match status" value="1"/>
</dbReference>
<dbReference type="PANTHER" id="PTHR23517:SF13">
    <property type="entry name" value="MAJOR FACILITATOR SUPERFAMILY MFS_1"/>
    <property type="match status" value="1"/>
</dbReference>
<reference evidence="10" key="1">
    <citation type="submission" date="2016-09" db="EMBL/GenBank/DDBJ databases">
        <authorList>
            <person name="Wibberg D."/>
        </authorList>
    </citation>
    <scope>NUCLEOTIDE SEQUENCE [LARGE SCALE GENOMIC DNA]</scope>
</reference>
<dbReference type="InterPro" id="IPR050171">
    <property type="entry name" value="MFS_Transporters"/>
</dbReference>
<evidence type="ECO:0000256" key="7">
    <source>
        <dbReference type="SAM" id="Phobius"/>
    </source>
</evidence>
<dbReference type="Proteomes" id="UP000184085">
    <property type="component" value="Unassembled WGS sequence"/>
</dbReference>
<gene>
    <name evidence="9" type="ORF">KARMA_2924</name>
</gene>
<feature type="transmembrane region" description="Helical" evidence="7">
    <location>
        <begin position="211"/>
        <end position="234"/>
    </location>
</feature>
<evidence type="ECO:0000259" key="8">
    <source>
        <dbReference type="PROSITE" id="PS50850"/>
    </source>
</evidence>
<dbReference type="Gene3D" id="1.20.1250.20">
    <property type="entry name" value="MFS general substrate transporter like domains"/>
    <property type="match status" value="2"/>
</dbReference>
<feature type="transmembrane region" description="Helical" evidence="7">
    <location>
        <begin position="240"/>
        <end position="265"/>
    </location>
</feature>
<comment type="subcellular location">
    <subcellularLocation>
        <location evidence="1">Cell membrane</location>
        <topology evidence="1">Multi-pass membrane protein</topology>
    </subcellularLocation>
</comment>
<dbReference type="PROSITE" id="PS50850">
    <property type="entry name" value="MFS"/>
    <property type="match status" value="1"/>
</dbReference>
<evidence type="ECO:0000313" key="9">
    <source>
        <dbReference type="EMBL" id="SCM68699.1"/>
    </source>
</evidence>
<feature type="transmembrane region" description="Helical" evidence="7">
    <location>
        <begin position="338"/>
        <end position="360"/>
    </location>
</feature>
<feature type="transmembrane region" description="Helical" evidence="7">
    <location>
        <begin position="277"/>
        <end position="295"/>
    </location>
</feature>
<name>A0A1M4N1R3_9RHOB</name>
<feature type="transmembrane region" description="Helical" evidence="7">
    <location>
        <begin position="301"/>
        <end position="326"/>
    </location>
</feature>
<feature type="transmembrane region" description="Helical" evidence="7">
    <location>
        <begin position="366"/>
        <end position="388"/>
    </location>
</feature>
<sequence length="401" mass="41879">MTQNFNQTRLARACCALAIFAALLGSTAPSPLYPYYLVTLDLDKVVGTAIFSIYAAGALLALFVSGKIGGQLEDLRKVIIPGLALTALGAALFAMADSLSLLLIGRFLNGFGTGAITGMASAALFSIYPAEQRRTAAVLATLSFTGGAAGGPILSSIALSLHFAPTVSPFIVIVLLSALAATGLTVSHWPRKTPKPAPTITANEPETGVHLPMFILACLVICVAWMLGSILMALGTDLGISVYGLPSVALAGLVPAIFQLFAGLGQFVWGRFPVEKAVFVGLLGMILAQIALILAEPGGLGYVMLALMPICGFCYGAAFVGSLGLANKSATPDTREKYIARFYVAGYLSNSIPTVMVGYVSDLWGLKMAFFFFSLVLIAIALVGLGLLRKYRSDPVIAVQV</sequence>
<dbReference type="InterPro" id="IPR020846">
    <property type="entry name" value="MFS_dom"/>
</dbReference>
<keyword evidence="4 7" id="KW-0812">Transmembrane</keyword>
<feature type="domain" description="Major facilitator superfamily (MFS) profile" evidence="8">
    <location>
        <begin position="11"/>
        <end position="392"/>
    </location>
</feature>
<evidence type="ECO:0000313" key="10">
    <source>
        <dbReference type="Proteomes" id="UP000184085"/>
    </source>
</evidence>
<evidence type="ECO:0000256" key="4">
    <source>
        <dbReference type="ARBA" id="ARBA00022692"/>
    </source>
</evidence>
<dbReference type="GO" id="GO:0022857">
    <property type="term" value="F:transmembrane transporter activity"/>
    <property type="evidence" value="ECO:0007669"/>
    <property type="project" value="InterPro"/>
</dbReference>
<evidence type="ECO:0000256" key="3">
    <source>
        <dbReference type="ARBA" id="ARBA00022475"/>
    </source>
</evidence>
<dbReference type="PANTHER" id="PTHR23517">
    <property type="entry name" value="RESISTANCE PROTEIN MDTM, PUTATIVE-RELATED-RELATED"/>
    <property type="match status" value="1"/>
</dbReference>
<protein>
    <submittedName>
        <fullName evidence="9">Putative secreted protein</fullName>
    </submittedName>
</protein>
<feature type="transmembrane region" description="Helical" evidence="7">
    <location>
        <begin position="110"/>
        <end position="130"/>
    </location>
</feature>
<dbReference type="SUPFAM" id="SSF103473">
    <property type="entry name" value="MFS general substrate transporter"/>
    <property type="match status" value="1"/>
</dbReference>